<evidence type="ECO:0000313" key="2">
    <source>
        <dbReference type="WBParaSite" id="nRc.2.0.1.t38177-RA"/>
    </source>
</evidence>
<keyword evidence="1" id="KW-1185">Reference proteome</keyword>
<protein>
    <submittedName>
        <fullName evidence="2">Uncharacterized protein</fullName>
    </submittedName>
</protein>
<sequence length="138" mass="15560">MSNDQSFKLASFAVGLNPTSLEGSEKICIIGKNWKTGSFLRLTKFYTSFDSMSKKTGSLETFLAKEDRQKTSAEIVKDAKLVMSNIAICNDTLRRNSARSINSARRPMTGSLEDATLLVSKRIELFRHFMHQLINFDN</sequence>
<reference evidence="2" key="1">
    <citation type="submission" date="2022-11" db="UniProtKB">
        <authorList>
            <consortium name="WormBaseParasite"/>
        </authorList>
    </citation>
    <scope>IDENTIFICATION</scope>
</reference>
<proteinExistence type="predicted"/>
<dbReference type="AlphaFoldDB" id="A0A915KHG5"/>
<name>A0A915KHG5_ROMCU</name>
<organism evidence="1 2">
    <name type="scientific">Romanomermis culicivorax</name>
    <name type="common">Nematode worm</name>
    <dbReference type="NCBI Taxonomy" id="13658"/>
    <lineage>
        <taxon>Eukaryota</taxon>
        <taxon>Metazoa</taxon>
        <taxon>Ecdysozoa</taxon>
        <taxon>Nematoda</taxon>
        <taxon>Enoplea</taxon>
        <taxon>Dorylaimia</taxon>
        <taxon>Mermithida</taxon>
        <taxon>Mermithoidea</taxon>
        <taxon>Mermithidae</taxon>
        <taxon>Romanomermis</taxon>
    </lineage>
</organism>
<dbReference type="Proteomes" id="UP000887565">
    <property type="component" value="Unplaced"/>
</dbReference>
<dbReference type="WBParaSite" id="nRc.2.0.1.t38177-RA">
    <property type="protein sequence ID" value="nRc.2.0.1.t38177-RA"/>
    <property type="gene ID" value="nRc.2.0.1.g38177"/>
</dbReference>
<accession>A0A915KHG5</accession>
<evidence type="ECO:0000313" key="1">
    <source>
        <dbReference type="Proteomes" id="UP000887565"/>
    </source>
</evidence>